<evidence type="ECO:0000313" key="2">
    <source>
        <dbReference type="Proteomes" id="UP001148737"/>
    </source>
</evidence>
<gene>
    <name evidence="1" type="ORF">NLG97_g4419</name>
</gene>
<evidence type="ECO:0000313" key="1">
    <source>
        <dbReference type="EMBL" id="KAJ3493918.1"/>
    </source>
</evidence>
<proteinExistence type="predicted"/>
<name>A0ACC1QVC2_9HYPO</name>
<dbReference type="Proteomes" id="UP001148737">
    <property type="component" value="Unassembled WGS sequence"/>
</dbReference>
<reference evidence="1" key="1">
    <citation type="submission" date="2022-07" db="EMBL/GenBank/DDBJ databases">
        <title>Genome Sequence of Lecanicillium saksenae.</title>
        <authorList>
            <person name="Buettner E."/>
        </authorList>
    </citation>
    <scope>NUCLEOTIDE SEQUENCE</scope>
    <source>
        <strain evidence="1">VT-O1</strain>
    </source>
</reference>
<keyword evidence="2" id="KW-1185">Reference proteome</keyword>
<protein>
    <submittedName>
        <fullName evidence="1">Uncharacterized protein</fullName>
    </submittedName>
</protein>
<sequence length="574" mass="62435">MISPVTFLALTCLSTTVLGTSLTRPSQQNAPEFDWDSIKPSPKLVYHDCYEQFKCARLEVPLDWHNPSDPRRAIIAIQTLPARVPTNHSSFAGSILTNPGGPGNSGTQIGLAGAAPMQALFDKPGERHYEIVWFDPRGIGRTTPAASCFRSNLARAGWFTENQGMGGINGLGHGGLNAGDMGYALALNKGFALACKQTEGQYGEALAYVNTASVARDMVEIIDRSDELYNGHSCGSGYNLDRRHENKTEVPRLKFLGFSYGTTLGNYFASMFPGRVSRLILDGVLDADDYANGPGWTTNLVDTDKIFDEFWEGCFAAGPKLCHLADGTDPVSAQRKFWSWVASIDEGPLAFVDASGIVNIFSGDDMRRYVGLAVYHPLEKFADLHRLAAGALKGDESAIVEMFNASSIKPPFQNGYPASGSGAPEGRYQPGPLEGEPAYVCGDGSDVTDKDAPWWMDYFRQQEKQSRVLGRYWPYTRLICSSWPVKANWRFTGPFTSPAADPSNKPGVPLAPILFLSTRLDPVTPVSAARRMAAGHPGAGIVVPERHRPLRSRLGPEPLHACPSGRVHGYRQGT</sequence>
<comment type="caution">
    <text evidence="1">The sequence shown here is derived from an EMBL/GenBank/DDBJ whole genome shotgun (WGS) entry which is preliminary data.</text>
</comment>
<accession>A0ACC1QVC2</accession>
<organism evidence="1 2">
    <name type="scientific">Lecanicillium saksenae</name>
    <dbReference type="NCBI Taxonomy" id="468837"/>
    <lineage>
        <taxon>Eukaryota</taxon>
        <taxon>Fungi</taxon>
        <taxon>Dikarya</taxon>
        <taxon>Ascomycota</taxon>
        <taxon>Pezizomycotina</taxon>
        <taxon>Sordariomycetes</taxon>
        <taxon>Hypocreomycetidae</taxon>
        <taxon>Hypocreales</taxon>
        <taxon>Cordycipitaceae</taxon>
        <taxon>Lecanicillium</taxon>
    </lineage>
</organism>
<dbReference type="EMBL" id="JANAKD010000434">
    <property type="protein sequence ID" value="KAJ3493918.1"/>
    <property type="molecule type" value="Genomic_DNA"/>
</dbReference>